<evidence type="ECO:0000313" key="2">
    <source>
        <dbReference type="Proteomes" id="UP000002066"/>
    </source>
</evidence>
<dbReference type="EMBL" id="CP002475">
    <property type="protein sequence ID" value="ADW01630.1"/>
    <property type="molecule type" value="Genomic_DNA"/>
</dbReference>
<evidence type="ECO:0000313" key="1">
    <source>
        <dbReference type="EMBL" id="ADW01630.1"/>
    </source>
</evidence>
<dbReference type="KEGG" id="sfa:Sfla_0162"/>
<dbReference type="Proteomes" id="UP000002066">
    <property type="component" value="Chromosome"/>
</dbReference>
<keyword evidence="1" id="KW-0223">Dioxygenase</keyword>
<dbReference type="Gene3D" id="2.60.120.620">
    <property type="entry name" value="q2cbj1_9rhob like domain"/>
    <property type="match status" value="1"/>
</dbReference>
<sequence length="263" mass="29328">MRLGRPVEDIVRELDENGFAPLDDLVPESVLEVMRRGCDDLIGRTRQMRHSSQGWQLEAEGDGGGWAARATGREGIPGKVRVVGYAHEHSPEIAKVPGLLGLNENLVEPLHGLRGDFYNSYLWAKPSEVGSEKPWHQDALFLKEEFYEAYEDVFTIWIAVDDAREDNGCLRFLPGSHRGSVLQEPRGINREDLFASPHEPSLDIETLWPELTPVTLPRRPGSAVIFSAFTAHTSSANVTEDQRRAVSYVYSLPRRPGTTGAGR</sequence>
<accession>A0A8D3WCC3</accession>
<dbReference type="GO" id="GO:0016706">
    <property type="term" value="F:2-oxoglutarate-dependent dioxygenase activity"/>
    <property type="evidence" value="ECO:0007669"/>
    <property type="project" value="UniProtKB-ARBA"/>
</dbReference>
<dbReference type="PANTHER" id="PTHR20883:SF46">
    <property type="entry name" value="PHYTANOYL-COA HYDROXYLASE"/>
    <property type="match status" value="1"/>
</dbReference>
<dbReference type="AlphaFoldDB" id="A0A8D3WCC3"/>
<dbReference type="OrthoDB" id="9796766at2"/>
<dbReference type="GO" id="GO:0005506">
    <property type="term" value="F:iron ion binding"/>
    <property type="evidence" value="ECO:0007669"/>
    <property type="project" value="UniProtKB-ARBA"/>
</dbReference>
<dbReference type="Pfam" id="PF05721">
    <property type="entry name" value="PhyH"/>
    <property type="match status" value="1"/>
</dbReference>
<dbReference type="PANTHER" id="PTHR20883">
    <property type="entry name" value="PHYTANOYL-COA DIOXYGENASE DOMAIN CONTAINING 1"/>
    <property type="match status" value="1"/>
</dbReference>
<proteinExistence type="predicted"/>
<name>A0A8D3WCC3_STRFA</name>
<organism evidence="1 2">
    <name type="scientific">Streptomyces pratensis (strain ATCC 33331 / IAF-45CD)</name>
    <dbReference type="NCBI Taxonomy" id="591167"/>
    <lineage>
        <taxon>Bacteria</taxon>
        <taxon>Bacillati</taxon>
        <taxon>Actinomycetota</taxon>
        <taxon>Actinomycetes</taxon>
        <taxon>Kitasatosporales</taxon>
        <taxon>Streptomycetaceae</taxon>
        <taxon>Streptomyces</taxon>
    </lineage>
</organism>
<gene>
    <name evidence="1" type="ordered locus">Sfla_0162</name>
</gene>
<protein>
    <submittedName>
        <fullName evidence="1">Phytanoyl-CoA dioxygenase</fullName>
    </submittedName>
</protein>
<dbReference type="SUPFAM" id="SSF51197">
    <property type="entry name" value="Clavaminate synthase-like"/>
    <property type="match status" value="1"/>
</dbReference>
<reference evidence="1 2" key="1">
    <citation type="submission" date="2011-01" db="EMBL/GenBank/DDBJ databases">
        <title>Complete sequence of chromosome of Streptomyces flavogriseus ATCC 33331.</title>
        <authorList>
            <consortium name="US DOE Joint Genome Institute"/>
            <person name="Lucas S."/>
            <person name="Copeland A."/>
            <person name="Lapidus A."/>
            <person name="Cheng J.-F."/>
            <person name="Goodwin L."/>
            <person name="Pitluck S."/>
            <person name="Davenport K."/>
            <person name="Detter J.C."/>
            <person name="Han C."/>
            <person name="Tapia R."/>
            <person name="Land M."/>
            <person name="Hauser L."/>
            <person name="Kyrpides N."/>
            <person name="Ivanova N."/>
            <person name="Ovchinnikova G."/>
            <person name="Pagani I."/>
            <person name="Brumm P."/>
            <person name="Mead D."/>
            <person name="Woyke T."/>
        </authorList>
    </citation>
    <scope>NUCLEOTIDE SEQUENCE [LARGE SCALE GENOMIC DNA]</scope>
    <source>
        <strain evidence="2">ATCC 33331 / IAF-45CD</strain>
    </source>
</reference>
<keyword evidence="1" id="KW-0560">Oxidoreductase</keyword>
<dbReference type="InterPro" id="IPR008775">
    <property type="entry name" value="Phytyl_CoA_dOase-like"/>
</dbReference>